<gene>
    <name evidence="1" type="ORF">FGU65_12445</name>
</gene>
<reference evidence="1" key="1">
    <citation type="submission" date="2019-05" db="EMBL/GenBank/DDBJ databases">
        <title>Methanoculleus sp. FWC-SCC1, a methanogenic archaeon isolated from deep marine cold seep.</title>
        <authorList>
            <person name="Chen Y.-W."/>
            <person name="Chen S.-C."/>
            <person name="Teng N.-H."/>
            <person name="Lai M.-C."/>
        </authorList>
    </citation>
    <scope>NUCLEOTIDE SEQUENCE</scope>
    <source>
        <strain evidence="1">FWC-SCC1</strain>
    </source>
</reference>
<proteinExistence type="predicted"/>
<dbReference type="EMBL" id="VCYH01000009">
    <property type="protein sequence ID" value="MDN7025684.1"/>
    <property type="molecule type" value="Genomic_DNA"/>
</dbReference>
<evidence type="ECO:0000313" key="1">
    <source>
        <dbReference type="EMBL" id="MDN7025684.1"/>
    </source>
</evidence>
<dbReference type="InterPro" id="IPR035093">
    <property type="entry name" value="RelE/ParE_toxin_dom_sf"/>
</dbReference>
<dbReference type="Gene3D" id="3.30.2310.20">
    <property type="entry name" value="RelE-like"/>
    <property type="match status" value="1"/>
</dbReference>
<evidence type="ECO:0008006" key="3">
    <source>
        <dbReference type="Google" id="ProtNLM"/>
    </source>
</evidence>
<comment type="caution">
    <text evidence="1">The sequence shown here is derived from an EMBL/GenBank/DDBJ whole genome shotgun (WGS) entry which is preliminary data.</text>
</comment>
<organism evidence="1 2">
    <name type="scientific">Methanoculleus frigidifontis</name>
    <dbReference type="NCBI Taxonomy" id="2584085"/>
    <lineage>
        <taxon>Archaea</taxon>
        <taxon>Methanobacteriati</taxon>
        <taxon>Methanobacteriota</taxon>
        <taxon>Stenosarchaea group</taxon>
        <taxon>Methanomicrobia</taxon>
        <taxon>Methanomicrobiales</taxon>
        <taxon>Methanomicrobiaceae</taxon>
        <taxon>Methanoculleus</taxon>
    </lineage>
</organism>
<dbReference type="Proteomes" id="UP001168338">
    <property type="component" value="Unassembled WGS sequence"/>
</dbReference>
<name>A0ABT8MCK8_9EURY</name>
<evidence type="ECO:0000313" key="2">
    <source>
        <dbReference type="Proteomes" id="UP001168338"/>
    </source>
</evidence>
<protein>
    <recommendedName>
        <fullName evidence="3">Type II toxin-antitoxin system RelE/ParE family toxin</fullName>
    </recommendedName>
</protein>
<sequence>MEWTIRRTDTFVESLAEVRGNREVIAELDKKLQRVKQDPLNTGGWLSGALHGKKATRIAKRYRLIFLPDERERTVYLIAIDHRRHVYRLR</sequence>
<dbReference type="SUPFAM" id="SSF143011">
    <property type="entry name" value="RelE-like"/>
    <property type="match status" value="1"/>
</dbReference>
<accession>A0ABT8MCK8</accession>
<keyword evidence="2" id="KW-1185">Reference proteome</keyword>
<dbReference type="RefSeq" id="WP_301664867.1">
    <property type="nucleotide sequence ID" value="NZ_VCYH01000009.1"/>
</dbReference>